<feature type="domain" description="Terminase ATPase subunit N-terminal" evidence="3">
    <location>
        <begin position="6"/>
        <end position="63"/>
    </location>
</feature>
<dbReference type="RefSeq" id="WP_078751988.1">
    <property type="nucleotide sequence ID" value="NZ_FUXU01000014.1"/>
</dbReference>
<dbReference type="InterPro" id="IPR027417">
    <property type="entry name" value="P-loop_NTPase"/>
</dbReference>
<evidence type="ECO:0000256" key="2">
    <source>
        <dbReference type="SAM" id="MobiDB-lite"/>
    </source>
</evidence>
<dbReference type="Gene3D" id="3.40.50.300">
    <property type="entry name" value="P-loop containing nucleotide triphosphate hydrolases"/>
    <property type="match status" value="1"/>
</dbReference>
<gene>
    <name evidence="5" type="ORF">SAMN02745132_01578</name>
</gene>
<dbReference type="InterPro" id="IPR010332">
    <property type="entry name" value="ATPase_terminase-su_N"/>
</dbReference>
<dbReference type="InterPro" id="IPR035421">
    <property type="entry name" value="Terminase_6C"/>
</dbReference>
<keyword evidence="6" id="KW-1185">Reference proteome</keyword>
<keyword evidence="1" id="KW-1188">Viral release from host cell</keyword>
<feature type="domain" description="Terminase large subunit gp17-like C-terminal" evidence="4">
    <location>
        <begin position="419"/>
        <end position="577"/>
    </location>
</feature>
<accession>A0A1T4UEL2</accession>
<feature type="region of interest" description="Disordered" evidence="2">
    <location>
        <begin position="90"/>
        <end position="139"/>
    </location>
</feature>
<feature type="compositionally biased region" description="Polar residues" evidence="2">
    <location>
        <begin position="103"/>
        <end position="113"/>
    </location>
</feature>
<name>A0A1T4UEL2_9GAMM</name>
<dbReference type="Proteomes" id="UP000190162">
    <property type="component" value="Unassembled WGS sequence"/>
</dbReference>
<dbReference type="AlphaFoldDB" id="A0A1T4UEL2"/>
<dbReference type="EMBL" id="FUXU01000014">
    <property type="protein sequence ID" value="SKA51222.1"/>
    <property type="molecule type" value="Genomic_DNA"/>
</dbReference>
<sequence length="595" mass="68110">MAYSPEIREAAKRLYLRRYTPQEIADELALPNNRIVYHWADKYGWRDLLREEEVDEAINRRIILLTNQAEKTPAQLKELEMLIGQHVKLKHQRAKTASKPPANESNSGNPTTPERSNNRSERSSGEKKPKGKKRKNDVSEITADDFAELHASFFKYQLTMRENLHQRIRNILKSRQIGATYYFACEALENAILTGDNQVFLSASRAQAEIFRTYIVKIAREFLGIELTGNPIILSTGAELRFCSTNSKTAQGFHGHVYVDEYFWIPKFDELNKLASAMATHKKWRKTYFSTPSSKTHQAYPFWTGDTWRGSSKTRENVEFPKFDEFRKGGALCPDKHWRYVVTIEDAAAGGCDLFDIDELREEYSKADFANLFMCVFVDGNASVFAFSKLEKCMVDASKWKDFKPNTARPYANQEVWLGYDPSRSRDNACLVIVAPPKTNAELFRVLEKHYWKGLNFQYQASQIDDAFNRYNVTYIGIDTTGIGAGVWDLVSTKHPREAHAIHYSNENKNRLVLKMIDVIDAGRVQWDAEHKDIAMAFMAIKRVASNSGNMMTFKAERSETTGHADAFWALSHALINEPLNTDEAQRGSSYTFGK</sequence>
<dbReference type="OrthoDB" id="8553810at2"/>
<evidence type="ECO:0000259" key="4">
    <source>
        <dbReference type="Pfam" id="PF17289"/>
    </source>
</evidence>
<dbReference type="Pfam" id="PF03237">
    <property type="entry name" value="Terminase_6N"/>
    <property type="match status" value="1"/>
</dbReference>
<evidence type="ECO:0000313" key="5">
    <source>
        <dbReference type="EMBL" id="SKA51222.1"/>
    </source>
</evidence>
<evidence type="ECO:0000259" key="3">
    <source>
        <dbReference type="Pfam" id="PF06056"/>
    </source>
</evidence>
<organism evidence="5 6">
    <name type="scientific">Enterovibrio nigricans DSM 22720</name>
    <dbReference type="NCBI Taxonomy" id="1121868"/>
    <lineage>
        <taxon>Bacteria</taxon>
        <taxon>Pseudomonadati</taxon>
        <taxon>Pseudomonadota</taxon>
        <taxon>Gammaproteobacteria</taxon>
        <taxon>Vibrionales</taxon>
        <taxon>Vibrionaceae</taxon>
        <taxon>Enterovibrio</taxon>
    </lineage>
</organism>
<feature type="compositionally biased region" description="Basic and acidic residues" evidence="2">
    <location>
        <begin position="116"/>
        <end position="128"/>
    </location>
</feature>
<dbReference type="Pfam" id="PF06056">
    <property type="entry name" value="Terminase_5"/>
    <property type="match status" value="1"/>
</dbReference>
<proteinExistence type="predicted"/>
<dbReference type="Gene3D" id="3.30.420.240">
    <property type="match status" value="1"/>
</dbReference>
<protein>
    <submittedName>
        <fullName evidence="5">Uncharacterized protein YjcR</fullName>
    </submittedName>
</protein>
<dbReference type="Pfam" id="PF17289">
    <property type="entry name" value="Terminase_6C"/>
    <property type="match status" value="1"/>
</dbReference>
<evidence type="ECO:0000256" key="1">
    <source>
        <dbReference type="ARBA" id="ARBA00022612"/>
    </source>
</evidence>
<reference evidence="6" key="1">
    <citation type="submission" date="2017-02" db="EMBL/GenBank/DDBJ databases">
        <authorList>
            <person name="Varghese N."/>
            <person name="Submissions S."/>
        </authorList>
    </citation>
    <scope>NUCLEOTIDE SEQUENCE [LARGE SCALE GENOMIC DNA]</scope>
    <source>
        <strain evidence="6">DSM 22720</strain>
    </source>
</reference>
<evidence type="ECO:0000313" key="6">
    <source>
        <dbReference type="Proteomes" id="UP000190162"/>
    </source>
</evidence>